<evidence type="ECO:0000256" key="2">
    <source>
        <dbReference type="ARBA" id="ARBA00022737"/>
    </source>
</evidence>
<comment type="caution">
    <text evidence="4">The sequence shown here is derived from an EMBL/GenBank/DDBJ whole genome shotgun (WGS) entry which is preliminary data.</text>
</comment>
<evidence type="ECO:0000313" key="5">
    <source>
        <dbReference type="Proteomes" id="UP001271007"/>
    </source>
</evidence>
<dbReference type="CDD" id="cd00200">
    <property type="entry name" value="WD40"/>
    <property type="match status" value="1"/>
</dbReference>
<evidence type="ECO:0000256" key="3">
    <source>
        <dbReference type="PROSITE-ProRule" id="PRU00221"/>
    </source>
</evidence>
<dbReference type="Pfam" id="PF00400">
    <property type="entry name" value="WD40"/>
    <property type="match status" value="4"/>
</dbReference>
<dbReference type="GO" id="GO:0005634">
    <property type="term" value="C:nucleus"/>
    <property type="evidence" value="ECO:0007669"/>
    <property type="project" value="TreeGrafter"/>
</dbReference>
<evidence type="ECO:0000313" key="4">
    <source>
        <dbReference type="EMBL" id="KAK3055279.1"/>
    </source>
</evidence>
<dbReference type="SMART" id="SM00320">
    <property type="entry name" value="WD40"/>
    <property type="match status" value="7"/>
</dbReference>
<dbReference type="PANTHER" id="PTHR44090">
    <property type="entry name" value="WD REPEAT-CONTAINING PROTEIN 61"/>
    <property type="match status" value="1"/>
</dbReference>
<dbReference type="GO" id="GO:0032991">
    <property type="term" value="C:protein-containing complex"/>
    <property type="evidence" value="ECO:0007669"/>
    <property type="project" value="UniProtKB-ARBA"/>
</dbReference>
<keyword evidence="1 3" id="KW-0853">WD repeat</keyword>
<dbReference type="PANTHER" id="PTHR44090:SF1">
    <property type="entry name" value="SUPERKILLER COMPLEX PROTEIN 8"/>
    <property type="match status" value="1"/>
</dbReference>
<evidence type="ECO:0000256" key="1">
    <source>
        <dbReference type="ARBA" id="ARBA00022574"/>
    </source>
</evidence>
<gene>
    <name evidence="4" type="primary">rec14</name>
    <name evidence="4" type="ORF">LTR09_003832</name>
</gene>
<organism evidence="4 5">
    <name type="scientific">Extremus antarcticus</name>
    <dbReference type="NCBI Taxonomy" id="702011"/>
    <lineage>
        <taxon>Eukaryota</taxon>
        <taxon>Fungi</taxon>
        <taxon>Dikarya</taxon>
        <taxon>Ascomycota</taxon>
        <taxon>Pezizomycotina</taxon>
        <taxon>Dothideomycetes</taxon>
        <taxon>Dothideomycetidae</taxon>
        <taxon>Mycosphaerellales</taxon>
        <taxon>Extremaceae</taxon>
        <taxon>Extremus</taxon>
    </lineage>
</organism>
<name>A0AAJ0DJG6_9PEZI</name>
<dbReference type="InterPro" id="IPR001680">
    <property type="entry name" value="WD40_rpt"/>
</dbReference>
<feature type="repeat" description="WD" evidence="3">
    <location>
        <begin position="263"/>
        <end position="304"/>
    </location>
</feature>
<dbReference type="SUPFAM" id="SSF50978">
    <property type="entry name" value="WD40 repeat-like"/>
    <property type="match status" value="1"/>
</dbReference>
<sequence>MSSKQYLQTHTLPPDPSAPSADVFSLATTPSHLLVASGHSSIKVYSTRGQTIHPDSAEDEHPYPLVQTLEKAHPLGAHHICASIDGRVAASGGFGGEVRVWELSQDSSSGEETWVKRGDILPPKTKKEREAQNASGESWALALSENGQYLAASTHDGKVNVYDTTTFSKGPTAERITQYETKGSFALSVDLSPDGNMTASGHQNGSVYIFSNTTRRLIHSLTGLLKPVRTLKFSPLNRYLAAAGDARIIALYDTKSGEQIANLSGHASWVMSLDWNWSGEFLVSGGYDGKVKIWSVERRECVATQTESEKCLWAVKWLAKGAATRSESFVTAGGEGTLAFYREAAGT</sequence>
<dbReference type="PROSITE" id="PS50082">
    <property type="entry name" value="WD_REPEATS_2"/>
    <property type="match status" value="1"/>
</dbReference>
<protein>
    <submittedName>
        <fullName evidence="4">Ski complex subunit Rec14</fullName>
    </submittedName>
</protein>
<dbReference type="Gene3D" id="2.130.10.10">
    <property type="entry name" value="YVTN repeat-like/Quinoprotein amine dehydrogenase"/>
    <property type="match status" value="1"/>
</dbReference>
<dbReference type="InterPro" id="IPR036322">
    <property type="entry name" value="WD40_repeat_dom_sf"/>
</dbReference>
<dbReference type="Proteomes" id="UP001271007">
    <property type="component" value="Unassembled WGS sequence"/>
</dbReference>
<accession>A0AAJ0DJG6</accession>
<dbReference type="EMBL" id="JAWDJX010000009">
    <property type="protein sequence ID" value="KAK3055279.1"/>
    <property type="molecule type" value="Genomic_DNA"/>
</dbReference>
<dbReference type="PROSITE" id="PS50294">
    <property type="entry name" value="WD_REPEATS_REGION"/>
    <property type="match status" value="1"/>
</dbReference>
<dbReference type="InterPro" id="IPR015943">
    <property type="entry name" value="WD40/YVTN_repeat-like_dom_sf"/>
</dbReference>
<keyword evidence="2" id="KW-0677">Repeat</keyword>
<dbReference type="AlphaFoldDB" id="A0AAJ0DJG6"/>
<keyword evidence="5" id="KW-1185">Reference proteome</keyword>
<proteinExistence type="predicted"/>
<reference evidence="4" key="1">
    <citation type="submission" date="2023-04" db="EMBL/GenBank/DDBJ databases">
        <title>Black Yeasts Isolated from many extreme environments.</title>
        <authorList>
            <person name="Coleine C."/>
            <person name="Stajich J.E."/>
            <person name="Selbmann L."/>
        </authorList>
    </citation>
    <scope>NUCLEOTIDE SEQUENCE</scope>
    <source>
        <strain evidence="4">CCFEE 5312</strain>
    </source>
</reference>
<dbReference type="InterPro" id="IPR051510">
    <property type="entry name" value="SKI8"/>
</dbReference>